<proteinExistence type="inferred from homology"/>
<feature type="binding site" evidence="2">
    <location>
        <begin position="152"/>
        <end position="159"/>
    </location>
    <ligand>
        <name>ATP</name>
        <dbReference type="ChEBI" id="CHEBI:30616"/>
    </ligand>
</feature>
<dbReference type="InterPro" id="IPR036961">
    <property type="entry name" value="Kinesin_motor_dom_sf"/>
</dbReference>
<accession>A0A1S3VLX8</accession>
<evidence type="ECO:0000256" key="3">
    <source>
        <dbReference type="SAM" id="Coils"/>
    </source>
</evidence>
<dbReference type="GO" id="GO:0008017">
    <property type="term" value="F:microtubule binding"/>
    <property type="evidence" value="ECO:0007669"/>
    <property type="project" value="InterPro"/>
</dbReference>
<keyword evidence="2" id="KW-0547">Nucleotide-binding</keyword>
<feature type="coiled-coil region" evidence="3">
    <location>
        <begin position="729"/>
        <end position="756"/>
    </location>
</feature>
<evidence type="ECO:0000256" key="1">
    <source>
        <dbReference type="ARBA" id="ARBA00023175"/>
    </source>
</evidence>
<feature type="compositionally biased region" description="Polar residues" evidence="4">
    <location>
        <begin position="31"/>
        <end position="62"/>
    </location>
</feature>
<dbReference type="PRINTS" id="PR00380">
    <property type="entry name" value="KINESINHEAVY"/>
</dbReference>
<sequence>MRQKTNNTDSSGFLGTISSNFLRSISSSNRKPTSSSFTNHKFLNSDVENTPPTHPNISLNHHQQLKPHDPFSHSNSHVKVVVRIKPENINGKEGDWEIKKVSSDALCIGDIKFMFDEVFDANSNQEDVFQSVGVPLVRNALAGYNTTILSFGQSGSGKTYTMWGPPSAMVDESSCSSQLGIVPRIFRMLLSELEREKLISGEKQFNYQCRCSFLEIYNEQIGNLLNPIQQNLEMKDDSRNAPHIENLIEEYVTNYDDVAEILIKGLSRRKKGATNLNSNSSGSHIIFTFVIESFCKGTTEGLFSSSKVSRISLIDLAGLDSDEVGDLGSQCTRENKHVQKSLSQLEHLVDALSKKSQSGKNGDIPHNDSCLTRLLQGSLGGNAKLSVICSISPNKKSNDKTLRTLRFGEQARSITNEPVINVIKEADVDLSNNIRHLKEELVRAKYDVYSSAGSKEGYFQGPNARESLNQMRVSLNRSLLLSNVGRDTSERVNVSKDDIQQLRQQIDELDSSSEGNPKDMYVNENRVQFYSVEENCDADTNSVDEIEKDEVCCGKTLSISVNSCNQFPVLAGPQLSESPKFSKTQRKSLAISSSYLGSWNNVTESSTFSNNVLDKPFKQGEHVQSSVQSSKVESLAASLQKGLQIIDYHQHNSALNKSSSSFSFEHLTLTPSLDIDKAESCDQTIPQKASSDEVASFLCESCRTKISSQDSSLVQLAFGECNGKNIMKEKELENVCKEQAARIEQLNQLVEKLKGDRELNSMKDEEKLLREFSSNGHLPCIIEEKCEIKEVQEELAQKDVSFDSTEKESLLKEIQNLRSKLQLCSDAPVKKSTDKLRSSLMSRSIQLQKSGVFSYDNGNEELENERQRWTEMESEWICLTDELRADLESYRQRTERLEMELTSEKKCTAEIDDALKRAVMGHARMVEHYADLQEKYDDLVMKHDAIMEGIAEVKKAAAKASKKGHARFAKSLSAELSALRVERERESKLLKKENQNLKTQLRDTAEAVQAAGELLVRLREAEHAAAFAEENFANVQQDNENLKMQIEKLKRKHKTEINTMKQYITESKLPESALQPLYKEDCDVAHNTASSYTYDDQAWRAEFGAIYQDHY</sequence>
<feature type="coiled-coil region" evidence="3">
    <location>
        <begin position="855"/>
        <end position="900"/>
    </location>
</feature>
<dbReference type="GeneID" id="106776221"/>
<keyword evidence="6" id="KW-1185">Reference proteome</keyword>
<reference evidence="7" key="2">
    <citation type="submission" date="2025-08" db="UniProtKB">
        <authorList>
            <consortium name="RefSeq"/>
        </authorList>
    </citation>
    <scope>IDENTIFICATION</scope>
    <source>
        <tissue evidence="7">Leaf</tissue>
    </source>
</reference>
<organism evidence="6 7">
    <name type="scientific">Vigna radiata var. radiata</name>
    <name type="common">Mung bean</name>
    <name type="synonym">Phaseolus aureus</name>
    <dbReference type="NCBI Taxonomy" id="3916"/>
    <lineage>
        <taxon>Eukaryota</taxon>
        <taxon>Viridiplantae</taxon>
        <taxon>Streptophyta</taxon>
        <taxon>Embryophyta</taxon>
        <taxon>Tracheophyta</taxon>
        <taxon>Spermatophyta</taxon>
        <taxon>Magnoliopsida</taxon>
        <taxon>eudicotyledons</taxon>
        <taxon>Gunneridae</taxon>
        <taxon>Pentapetalae</taxon>
        <taxon>rosids</taxon>
        <taxon>fabids</taxon>
        <taxon>Fabales</taxon>
        <taxon>Fabaceae</taxon>
        <taxon>Papilionoideae</taxon>
        <taxon>50 kb inversion clade</taxon>
        <taxon>NPAAA clade</taxon>
        <taxon>indigoferoid/millettioid clade</taxon>
        <taxon>Phaseoleae</taxon>
        <taxon>Vigna</taxon>
    </lineage>
</organism>
<dbReference type="STRING" id="3916.A0A1S3VLX8"/>
<dbReference type="PROSITE" id="PS50067">
    <property type="entry name" value="KINESIN_MOTOR_2"/>
    <property type="match status" value="1"/>
</dbReference>
<dbReference type="AlphaFoldDB" id="A0A1S3VLX8"/>
<dbReference type="GO" id="GO:0005524">
    <property type="term" value="F:ATP binding"/>
    <property type="evidence" value="ECO:0007669"/>
    <property type="project" value="UniProtKB-UniRule"/>
</dbReference>
<evidence type="ECO:0000256" key="2">
    <source>
        <dbReference type="PROSITE-ProRule" id="PRU00283"/>
    </source>
</evidence>
<dbReference type="InterPro" id="IPR001752">
    <property type="entry name" value="Kinesin_motor_dom"/>
</dbReference>
<evidence type="ECO:0000256" key="4">
    <source>
        <dbReference type="SAM" id="MobiDB-lite"/>
    </source>
</evidence>
<keyword evidence="1 2" id="KW-0505">Motor protein</keyword>
<dbReference type="SMART" id="SM00129">
    <property type="entry name" value="KISc"/>
    <property type="match status" value="1"/>
</dbReference>
<comment type="similarity">
    <text evidence="2">Belongs to the TRAFAC class myosin-kinesin ATPase superfamily. Kinesin family.</text>
</comment>
<dbReference type="Pfam" id="PF00225">
    <property type="entry name" value="Kinesin"/>
    <property type="match status" value="1"/>
</dbReference>
<evidence type="ECO:0000313" key="6">
    <source>
        <dbReference type="Proteomes" id="UP000087766"/>
    </source>
</evidence>
<feature type="coiled-coil region" evidence="3">
    <location>
        <begin position="788"/>
        <end position="827"/>
    </location>
</feature>
<dbReference type="OrthoDB" id="1907171at2759"/>
<dbReference type="Gene3D" id="3.40.850.10">
    <property type="entry name" value="Kinesin motor domain"/>
    <property type="match status" value="1"/>
</dbReference>
<dbReference type="GO" id="GO:0007018">
    <property type="term" value="P:microtubule-based movement"/>
    <property type="evidence" value="ECO:0007669"/>
    <property type="project" value="InterPro"/>
</dbReference>
<dbReference type="Proteomes" id="UP000087766">
    <property type="component" value="Chromosome 10"/>
</dbReference>
<dbReference type="InterPro" id="IPR027640">
    <property type="entry name" value="Kinesin-like_fam"/>
</dbReference>
<dbReference type="InterPro" id="IPR027417">
    <property type="entry name" value="P-loop_NTPase"/>
</dbReference>
<evidence type="ECO:0000313" key="7">
    <source>
        <dbReference type="RefSeq" id="XP_014519089.1"/>
    </source>
</evidence>
<dbReference type="RefSeq" id="XP_014519089.1">
    <property type="nucleotide sequence ID" value="XM_014663603.2"/>
</dbReference>
<dbReference type="KEGG" id="vra:106776221"/>
<dbReference type="GO" id="GO:0003777">
    <property type="term" value="F:microtubule motor activity"/>
    <property type="evidence" value="ECO:0007669"/>
    <property type="project" value="InterPro"/>
</dbReference>
<protein>
    <submittedName>
        <fullName evidence="7">Kinesin-like protein KIN-12F</fullName>
    </submittedName>
</protein>
<name>A0A1S3VLX8_VIGRR</name>
<keyword evidence="2" id="KW-0067">ATP-binding</keyword>
<evidence type="ECO:0000259" key="5">
    <source>
        <dbReference type="PROSITE" id="PS50067"/>
    </source>
</evidence>
<dbReference type="PANTHER" id="PTHR47968:SF15">
    <property type="entry name" value="KINESIN-LIKE PROTEIN KIN-12F"/>
    <property type="match status" value="1"/>
</dbReference>
<dbReference type="SUPFAM" id="SSF52540">
    <property type="entry name" value="P-loop containing nucleoside triphosphate hydrolases"/>
    <property type="match status" value="1"/>
</dbReference>
<feature type="domain" description="Kinesin motor" evidence="5">
    <location>
        <begin position="77"/>
        <end position="414"/>
    </location>
</feature>
<feature type="coiled-coil region" evidence="3">
    <location>
        <begin position="976"/>
        <end position="1066"/>
    </location>
</feature>
<gene>
    <name evidence="7" type="primary">LOC106776221</name>
</gene>
<feature type="region of interest" description="Disordered" evidence="4">
    <location>
        <begin position="27"/>
        <end position="73"/>
    </location>
</feature>
<reference evidence="6" key="1">
    <citation type="journal article" date="2014" name="Nat. Commun.">
        <title>Genome sequence of mungbean and insights into evolution within Vigna species.</title>
        <authorList>
            <person name="Kang Y.J."/>
            <person name="Kim S.K."/>
            <person name="Kim M.Y."/>
            <person name="Lestari P."/>
            <person name="Kim K.H."/>
            <person name="Ha B.K."/>
            <person name="Jun T.H."/>
            <person name="Hwang W.J."/>
            <person name="Lee T."/>
            <person name="Lee J."/>
            <person name="Shim S."/>
            <person name="Yoon M.Y."/>
            <person name="Jang Y.E."/>
            <person name="Han K.S."/>
            <person name="Taeprayoon P."/>
            <person name="Yoon N."/>
            <person name="Somta P."/>
            <person name="Tanya P."/>
            <person name="Kim K.S."/>
            <person name="Gwag J.G."/>
            <person name="Moon J.K."/>
            <person name="Lee Y.H."/>
            <person name="Park B.S."/>
            <person name="Bombarely A."/>
            <person name="Doyle J.J."/>
            <person name="Jackson S.A."/>
            <person name="Schafleitner R."/>
            <person name="Srinives P."/>
            <person name="Varshney R.K."/>
            <person name="Lee S.H."/>
        </authorList>
    </citation>
    <scope>NUCLEOTIDE SEQUENCE [LARGE SCALE GENOMIC DNA]</scope>
    <source>
        <strain evidence="6">cv. VC1973A</strain>
    </source>
</reference>
<dbReference type="PANTHER" id="PTHR47968">
    <property type="entry name" value="CENTROMERE PROTEIN E"/>
    <property type="match status" value="1"/>
</dbReference>
<keyword evidence="3" id="KW-0175">Coiled coil</keyword>